<evidence type="ECO:0000256" key="1">
    <source>
        <dbReference type="SAM" id="MobiDB-lite"/>
    </source>
</evidence>
<dbReference type="InterPro" id="IPR001251">
    <property type="entry name" value="CRAL-TRIO_dom"/>
</dbReference>
<feature type="domain" description="Rho-GAP" evidence="3">
    <location>
        <begin position="295"/>
        <end position="483"/>
    </location>
</feature>
<dbReference type="PROSITE" id="PS50191">
    <property type="entry name" value="CRAL_TRIO"/>
    <property type="match status" value="1"/>
</dbReference>
<dbReference type="Gene3D" id="1.10.555.10">
    <property type="entry name" value="Rho GTPase activation protein"/>
    <property type="match status" value="1"/>
</dbReference>
<dbReference type="AlphaFoldDB" id="A0A1J1HQK3"/>
<dbReference type="SUPFAM" id="SSF48350">
    <property type="entry name" value="GTPase activation domain, GAP"/>
    <property type="match status" value="1"/>
</dbReference>
<feature type="region of interest" description="Disordered" evidence="1">
    <location>
        <begin position="1"/>
        <end position="31"/>
    </location>
</feature>
<feature type="domain" description="CRAL-TRIO" evidence="2">
    <location>
        <begin position="103"/>
        <end position="261"/>
    </location>
</feature>
<dbReference type="Pfam" id="PF13716">
    <property type="entry name" value="CRAL_TRIO_2"/>
    <property type="match status" value="1"/>
</dbReference>
<dbReference type="OrthoDB" id="19923at2759"/>
<dbReference type="PANTHER" id="PTHR45808:SF2">
    <property type="entry name" value="RHO GTPASE-ACTIVATING PROTEIN 68F"/>
    <property type="match status" value="1"/>
</dbReference>
<dbReference type="InterPro" id="IPR036865">
    <property type="entry name" value="CRAL-TRIO_dom_sf"/>
</dbReference>
<dbReference type="PROSITE" id="PS50238">
    <property type="entry name" value="RHOGAP"/>
    <property type="match status" value="1"/>
</dbReference>
<evidence type="ECO:0000259" key="2">
    <source>
        <dbReference type="PROSITE" id="PS50191"/>
    </source>
</evidence>
<dbReference type="InterPro" id="IPR008936">
    <property type="entry name" value="Rho_GTPase_activation_prot"/>
</dbReference>
<dbReference type="SMART" id="SM00516">
    <property type="entry name" value="SEC14"/>
    <property type="match status" value="1"/>
</dbReference>
<reference evidence="4 5" key="1">
    <citation type="submission" date="2015-04" db="EMBL/GenBank/DDBJ databases">
        <authorList>
            <person name="Syromyatnikov M.Y."/>
            <person name="Popov V.N."/>
        </authorList>
    </citation>
    <scope>NUCLEOTIDE SEQUENCE [LARGE SCALE GENOMIC DNA]</scope>
</reference>
<dbReference type="PANTHER" id="PTHR45808">
    <property type="entry name" value="RHO GTPASE-ACTIVATING PROTEIN 68F"/>
    <property type="match status" value="1"/>
</dbReference>
<dbReference type="CDD" id="cd00170">
    <property type="entry name" value="SEC14"/>
    <property type="match status" value="1"/>
</dbReference>
<dbReference type="GO" id="GO:0007264">
    <property type="term" value="P:small GTPase-mediated signal transduction"/>
    <property type="evidence" value="ECO:0007669"/>
    <property type="project" value="TreeGrafter"/>
</dbReference>
<dbReference type="GO" id="GO:0005096">
    <property type="term" value="F:GTPase activator activity"/>
    <property type="evidence" value="ECO:0007669"/>
    <property type="project" value="TreeGrafter"/>
</dbReference>
<name>A0A1J1HQK3_9DIPT</name>
<dbReference type="InterPro" id="IPR000198">
    <property type="entry name" value="RhoGAP_dom"/>
</dbReference>
<dbReference type="STRING" id="568069.A0A1J1HQK3"/>
<dbReference type="Gene3D" id="3.40.525.10">
    <property type="entry name" value="CRAL-TRIO lipid binding domain"/>
    <property type="match status" value="1"/>
</dbReference>
<evidence type="ECO:0000313" key="5">
    <source>
        <dbReference type="Proteomes" id="UP000183832"/>
    </source>
</evidence>
<dbReference type="SUPFAM" id="SSF52087">
    <property type="entry name" value="CRAL/TRIO domain"/>
    <property type="match status" value="1"/>
</dbReference>
<dbReference type="EMBL" id="CVRI01000018">
    <property type="protein sequence ID" value="CRK90344.1"/>
    <property type="molecule type" value="Genomic_DNA"/>
</dbReference>
<dbReference type="GO" id="GO:2001136">
    <property type="term" value="P:negative regulation of endocytic recycling"/>
    <property type="evidence" value="ECO:0007669"/>
    <property type="project" value="TreeGrafter"/>
</dbReference>
<organism evidence="4 5">
    <name type="scientific">Clunio marinus</name>
    <dbReference type="NCBI Taxonomy" id="568069"/>
    <lineage>
        <taxon>Eukaryota</taxon>
        <taxon>Metazoa</taxon>
        <taxon>Ecdysozoa</taxon>
        <taxon>Arthropoda</taxon>
        <taxon>Hexapoda</taxon>
        <taxon>Insecta</taxon>
        <taxon>Pterygota</taxon>
        <taxon>Neoptera</taxon>
        <taxon>Endopterygota</taxon>
        <taxon>Diptera</taxon>
        <taxon>Nematocera</taxon>
        <taxon>Chironomoidea</taxon>
        <taxon>Chironomidae</taxon>
        <taxon>Clunio</taxon>
    </lineage>
</organism>
<evidence type="ECO:0000259" key="3">
    <source>
        <dbReference type="PROSITE" id="PS50238"/>
    </source>
</evidence>
<dbReference type="Pfam" id="PF00620">
    <property type="entry name" value="RhoGAP"/>
    <property type="match status" value="1"/>
</dbReference>
<sequence>METFDNKNLPRRFPGPPIPLESEDPHPSLSDWHDYEPNLEFDDSELTQIAPEINDNSQILFEDESFMSGDFNHPEDEIGKTSNLTNLDADNYEEQLRPTDIDEDAIRMDFSKRKFIDYIGTDKNGQPIIAIYACRLPERKNLNTNIFIDFIIKTMEQYVQNDYVISYFHQGLKDISKPSLAFLWNSYKELDRNFKKNLKQLYVVHPTTFIKMVWFFFKPMISEKFKNKLIYISSIEELKELLGQKNLIVPDNVREFDEKQNSTSRKPSILNNNNSRSNSKQTIAVKILKTAQFGVTLKFINENSPCLNYIPPVVRMCVDHLSLSDVIDTEGIFRRSGNISRINELKRRINEGQMIDMSSEDTHVVAGLLKTFLRDLSEPLLTYELYDEIIQFLDWPKEERSRNVKLILREKLPVENYELFKYVVEFLVQIMDRKDFNKMTSSNLAIVFGPNLVWAKHDMMSLDEIGPINAFIDFVLQNHDDIYIFDINKRDIMKD</sequence>
<keyword evidence="5" id="KW-1185">Reference proteome</keyword>
<proteinExistence type="predicted"/>
<dbReference type="GO" id="GO:0005737">
    <property type="term" value="C:cytoplasm"/>
    <property type="evidence" value="ECO:0007669"/>
    <property type="project" value="TreeGrafter"/>
</dbReference>
<evidence type="ECO:0000313" key="4">
    <source>
        <dbReference type="EMBL" id="CRK90344.1"/>
    </source>
</evidence>
<gene>
    <name evidence="4" type="ORF">CLUMA_CG004010</name>
</gene>
<accession>A0A1J1HQK3</accession>
<protein>
    <submittedName>
        <fullName evidence="4">CLUMA_CG004010, isoform A</fullName>
    </submittedName>
</protein>
<dbReference type="SMART" id="SM00324">
    <property type="entry name" value="RhoGAP"/>
    <property type="match status" value="1"/>
</dbReference>
<dbReference type="Proteomes" id="UP000183832">
    <property type="component" value="Unassembled WGS sequence"/>
</dbReference>